<proteinExistence type="predicted"/>
<dbReference type="Proteomes" id="UP001054837">
    <property type="component" value="Unassembled WGS sequence"/>
</dbReference>
<sequence>MKSEDLLPNPATELYIGVFSNELSPTNQNSGSTSGTLSGGVDDSFFAGEGRVVHPLFRITLWMIWSDIESFQQRRCYSREAWTCEDLDTHTQNNK</sequence>
<accession>A0AAV4TIM3</accession>
<protein>
    <submittedName>
        <fullName evidence="1">Uncharacterized protein</fullName>
    </submittedName>
</protein>
<evidence type="ECO:0000313" key="2">
    <source>
        <dbReference type="Proteomes" id="UP001054837"/>
    </source>
</evidence>
<organism evidence="1 2">
    <name type="scientific">Caerostris darwini</name>
    <dbReference type="NCBI Taxonomy" id="1538125"/>
    <lineage>
        <taxon>Eukaryota</taxon>
        <taxon>Metazoa</taxon>
        <taxon>Ecdysozoa</taxon>
        <taxon>Arthropoda</taxon>
        <taxon>Chelicerata</taxon>
        <taxon>Arachnida</taxon>
        <taxon>Araneae</taxon>
        <taxon>Araneomorphae</taxon>
        <taxon>Entelegynae</taxon>
        <taxon>Araneoidea</taxon>
        <taxon>Araneidae</taxon>
        <taxon>Caerostris</taxon>
    </lineage>
</organism>
<reference evidence="1 2" key="1">
    <citation type="submission" date="2021-06" db="EMBL/GenBank/DDBJ databases">
        <title>Caerostris darwini draft genome.</title>
        <authorList>
            <person name="Kono N."/>
            <person name="Arakawa K."/>
        </authorList>
    </citation>
    <scope>NUCLEOTIDE SEQUENCE [LARGE SCALE GENOMIC DNA]</scope>
</reference>
<gene>
    <name evidence="1" type="ORF">CDAR_519871</name>
</gene>
<evidence type="ECO:0000313" key="1">
    <source>
        <dbReference type="EMBL" id="GIY45069.1"/>
    </source>
</evidence>
<dbReference type="AlphaFoldDB" id="A0AAV4TIM3"/>
<keyword evidence="2" id="KW-1185">Reference proteome</keyword>
<comment type="caution">
    <text evidence="1">The sequence shown here is derived from an EMBL/GenBank/DDBJ whole genome shotgun (WGS) entry which is preliminary data.</text>
</comment>
<dbReference type="EMBL" id="BPLQ01009586">
    <property type="protein sequence ID" value="GIY45069.1"/>
    <property type="molecule type" value="Genomic_DNA"/>
</dbReference>
<name>A0AAV4TIM3_9ARAC</name>